<feature type="binding site" evidence="9">
    <location>
        <position position="311"/>
    </location>
    <ligand>
        <name>Zn(2+)</name>
        <dbReference type="ChEBI" id="CHEBI:29105"/>
        <label>1</label>
    </ligand>
</feature>
<dbReference type="InterPro" id="IPR050138">
    <property type="entry name" value="DHOase/Allantoinase_Hydrolase"/>
</dbReference>
<evidence type="ECO:0000313" key="11">
    <source>
        <dbReference type="EMBL" id="PNY81884.1"/>
    </source>
</evidence>
<proteinExistence type="inferred from homology"/>
<feature type="binding site" description="via carbamate group" evidence="9">
    <location>
        <position position="146"/>
    </location>
    <ligand>
        <name>Zn(2+)</name>
        <dbReference type="ChEBI" id="CHEBI:29105"/>
        <label>2</label>
    </ligand>
</feature>
<dbReference type="Gene3D" id="3.20.20.140">
    <property type="entry name" value="Metal-dependent hydrolases"/>
    <property type="match status" value="1"/>
</dbReference>
<dbReference type="SUPFAM" id="SSF51556">
    <property type="entry name" value="Metallo-dependent hydrolases"/>
    <property type="match status" value="1"/>
</dbReference>
<evidence type="ECO:0000259" key="10">
    <source>
        <dbReference type="Pfam" id="PF01979"/>
    </source>
</evidence>
<dbReference type="NCBIfam" id="NF004839">
    <property type="entry name" value="PRK06189.1"/>
    <property type="match status" value="1"/>
</dbReference>
<dbReference type="EMBL" id="PPPD01000001">
    <property type="protein sequence ID" value="PNY81884.1"/>
    <property type="molecule type" value="Genomic_DNA"/>
</dbReference>
<dbReference type="InterPro" id="IPR017593">
    <property type="entry name" value="Allantoinase"/>
</dbReference>
<dbReference type="InterPro" id="IPR032466">
    <property type="entry name" value="Metal_Hydrolase"/>
</dbReference>
<feature type="domain" description="Amidohydrolase-related" evidence="10">
    <location>
        <begin position="51"/>
        <end position="427"/>
    </location>
</feature>
<evidence type="ECO:0000313" key="12">
    <source>
        <dbReference type="Proteomes" id="UP000236379"/>
    </source>
</evidence>
<feature type="modified residue" description="N6-carboxylysine" evidence="9">
    <location>
        <position position="146"/>
    </location>
</feature>
<evidence type="ECO:0000256" key="5">
    <source>
        <dbReference type="ARBA" id="ARBA00022631"/>
    </source>
</evidence>
<feature type="binding site" evidence="9">
    <location>
        <position position="238"/>
    </location>
    <ligand>
        <name>Zn(2+)</name>
        <dbReference type="ChEBI" id="CHEBI:29105"/>
        <label>2</label>
    </ligand>
</feature>
<dbReference type="EC" id="3.5.2.5" evidence="9"/>
<dbReference type="PROSITE" id="PS00482">
    <property type="entry name" value="DIHYDROOROTASE_1"/>
    <property type="match status" value="1"/>
</dbReference>
<reference evidence="11 12" key="1">
    <citation type="submission" date="2018-01" db="EMBL/GenBank/DDBJ databases">
        <title>Deinococcus koreensis sp. nov., a radiation-resistant bacterium isolated from river water.</title>
        <authorList>
            <person name="Choi A."/>
        </authorList>
    </citation>
    <scope>NUCLEOTIDE SEQUENCE [LARGE SCALE GENOMIC DNA]</scope>
    <source>
        <strain evidence="11 12">SJW1-2</strain>
    </source>
</reference>
<dbReference type="RefSeq" id="WP_103312323.1">
    <property type="nucleotide sequence ID" value="NZ_PPPD01000001.1"/>
</dbReference>
<dbReference type="PANTHER" id="PTHR43668">
    <property type="entry name" value="ALLANTOINASE"/>
    <property type="match status" value="1"/>
</dbReference>
<comment type="similarity">
    <text evidence="9">Belongs to the metallo-dependent hydrolases superfamily. Allantoinase family.</text>
</comment>
<evidence type="ECO:0000256" key="3">
    <source>
        <dbReference type="ARBA" id="ARBA00010286"/>
    </source>
</evidence>
<sequence>MSFDLIVRGGQVVTPQGVRRLDIGITGGQIAALGEELGGARQELDAGGRHVFPGVVDAHVHLNEPGRTDWEGFETGTRALAAGGATSFVDMPLNSSPPVLTRARFEEKARLGEEKSRLDFGLWGGLTPLNLGELDDLAAAGVCGFKAFMSHSGLDEFPAADDLTLYEGMRAAARLGLVVATHAESDDFTRRLTEAARAQGKAGVRDYLETRPVVTELEAVGRALLFARDTGAALHLVHLSSGAAVALAFEAKAKGVDVSIETCPHYLHFTDEDVERVGAALKCAPPLRPKAVQDDLWRELLAGHVDIVGSDHSPAPPDMKTSSDFFALWGGISGAQSTLNVLLDGGHHRRGLPLELVAALSALNPAQRFRLPGKGRLEVGADADFALVDLNEEWTLTDLHDRWEQNPYRGQTFRGRVRSTYSRGRTVYEHGVVVDAIRGKLLRPSPRPASMP</sequence>
<dbReference type="AlphaFoldDB" id="A0A2K3UZC4"/>
<evidence type="ECO:0000256" key="4">
    <source>
        <dbReference type="ARBA" id="ARBA00011881"/>
    </source>
</evidence>
<dbReference type="Gene3D" id="2.30.40.10">
    <property type="entry name" value="Urease, subunit C, domain 1"/>
    <property type="match status" value="1"/>
</dbReference>
<comment type="subunit">
    <text evidence="4 9">Homotetramer.</text>
</comment>
<comment type="PTM">
    <text evidence="9">Carboxylation allows a single lysine to coordinate two zinc ions.</text>
</comment>
<dbReference type="InterPro" id="IPR047604">
    <property type="entry name" value="Allantoinase_bact"/>
</dbReference>
<gene>
    <name evidence="9" type="primary">allB</name>
    <name evidence="11" type="ORF">CVO96_11315</name>
</gene>
<comment type="function">
    <text evidence="9">Catalyzes the conversion of allantoin (5-ureidohydantoin) to allantoic acid by hydrolytic cleavage of the five-member hydantoin ring.</text>
</comment>
<dbReference type="GO" id="GO:0008270">
    <property type="term" value="F:zinc ion binding"/>
    <property type="evidence" value="ECO:0007669"/>
    <property type="project" value="InterPro"/>
</dbReference>
<dbReference type="GO" id="GO:0005737">
    <property type="term" value="C:cytoplasm"/>
    <property type="evidence" value="ECO:0007669"/>
    <property type="project" value="TreeGrafter"/>
</dbReference>
<keyword evidence="7 9" id="KW-0378">Hydrolase</keyword>
<dbReference type="InterPro" id="IPR002195">
    <property type="entry name" value="Dihydroorotase_CS"/>
</dbReference>
<evidence type="ECO:0000256" key="6">
    <source>
        <dbReference type="ARBA" id="ARBA00022723"/>
    </source>
</evidence>
<dbReference type="NCBIfam" id="TIGR03178">
    <property type="entry name" value="allantoinase"/>
    <property type="match status" value="1"/>
</dbReference>
<keyword evidence="5 9" id="KW-0659">Purine metabolism</keyword>
<feature type="binding site" evidence="9">
    <location>
        <position position="182"/>
    </location>
    <ligand>
        <name>Zn(2+)</name>
        <dbReference type="ChEBI" id="CHEBI:29105"/>
        <label>2</label>
    </ligand>
</feature>
<keyword evidence="12" id="KW-1185">Reference proteome</keyword>
<dbReference type="SUPFAM" id="SSF51338">
    <property type="entry name" value="Composite domain of metallo-dependent hydrolases"/>
    <property type="match status" value="1"/>
</dbReference>
<dbReference type="GO" id="GO:0050897">
    <property type="term" value="F:cobalt ion binding"/>
    <property type="evidence" value="ECO:0007669"/>
    <property type="project" value="InterPro"/>
</dbReference>
<evidence type="ECO:0000256" key="2">
    <source>
        <dbReference type="ARBA" id="ARBA00008829"/>
    </source>
</evidence>
<organism evidence="11 12">
    <name type="scientific">Deinococcus koreensis</name>
    <dbReference type="NCBI Taxonomy" id="2054903"/>
    <lineage>
        <taxon>Bacteria</taxon>
        <taxon>Thermotogati</taxon>
        <taxon>Deinococcota</taxon>
        <taxon>Deinococci</taxon>
        <taxon>Deinococcales</taxon>
        <taxon>Deinococcaceae</taxon>
        <taxon>Deinococcus</taxon>
    </lineage>
</organism>
<evidence type="ECO:0000256" key="1">
    <source>
        <dbReference type="ARBA" id="ARBA00002368"/>
    </source>
</evidence>
<dbReference type="InterPro" id="IPR006680">
    <property type="entry name" value="Amidohydro-rel"/>
</dbReference>
<comment type="similarity">
    <text evidence="3">Belongs to the metallo-dependent hydrolases superfamily. DHOase family. Class I DHOase subfamily.</text>
</comment>
<dbReference type="PANTHER" id="PTHR43668:SF4">
    <property type="entry name" value="ALLANTOINASE"/>
    <property type="match status" value="1"/>
</dbReference>
<feature type="binding site" evidence="9">
    <location>
        <position position="59"/>
    </location>
    <ligand>
        <name>Zn(2+)</name>
        <dbReference type="ChEBI" id="CHEBI:29105"/>
        <label>1</label>
    </ligand>
</feature>
<dbReference type="GO" id="GO:0000256">
    <property type="term" value="P:allantoin catabolic process"/>
    <property type="evidence" value="ECO:0007669"/>
    <property type="project" value="UniProtKB-UniRule"/>
</dbReference>
<comment type="pathway">
    <text evidence="9">Nitrogen metabolism; (S)-allantoin degradation; allantoate from (S)-allantoin: step 1/1.</text>
</comment>
<dbReference type="InterPro" id="IPR011059">
    <property type="entry name" value="Metal-dep_hydrolase_composite"/>
</dbReference>
<feature type="binding site" evidence="9">
    <location>
        <position position="61"/>
    </location>
    <ligand>
        <name>Zn(2+)</name>
        <dbReference type="ChEBI" id="CHEBI:29105"/>
        <label>1</label>
    </ligand>
</feature>
<dbReference type="GO" id="GO:0004038">
    <property type="term" value="F:allantoinase activity"/>
    <property type="evidence" value="ECO:0007669"/>
    <property type="project" value="UniProtKB-UniRule"/>
</dbReference>
<keyword evidence="6 9" id="KW-0479">Metal-binding</keyword>
<comment type="catalytic activity">
    <reaction evidence="9">
        <text>(S)-allantoin + H2O = allantoate + H(+)</text>
        <dbReference type="Rhea" id="RHEA:17029"/>
        <dbReference type="ChEBI" id="CHEBI:15377"/>
        <dbReference type="ChEBI" id="CHEBI:15378"/>
        <dbReference type="ChEBI" id="CHEBI:15678"/>
        <dbReference type="ChEBI" id="CHEBI:17536"/>
        <dbReference type="EC" id="3.5.2.5"/>
    </reaction>
</comment>
<comment type="function">
    <text evidence="1">Catalyzes the reversible cyclization of carbamoyl aspartate to dihydroorotate.</text>
</comment>
<protein>
    <recommendedName>
        <fullName evidence="9">Allantoinase</fullName>
        <ecNumber evidence="9">3.5.2.5</ecNumber>
    </recommendedName>
    <alternativeName>
        <fullName evidence="9">Allantoin-utilizing enzyme</fullName>
    </alternativeName>
</protein>
<dbReference type="UniPathway" id="UPA00395">
    <property type="reaction ID" value="UER00653"/>
</dbReference>
<comment type="caution">
    <text evidence="11">The sequence shown here is derived from an EMBL/GenBank/DDBJ whole genome shotgun (WGS) entry which is preliminary data.</text>
</comment>
<dbReference type="Proteomes" id="UP000236379">
    <property type="component" value="Unassembled WGS sequence"/>
</dbReference>
<comment type="similarity">
    <text evidence="2">Belongs to the metallo-dependent hydrolases superfamily. Hydantoinase/dihydropyrimidinase family.</text>
</comment>
<dbReference type="HAMAP" id="MF_01645">
    <property type="entry name" value="Hydantoinase"/>
    <property type="match status" value="1"/>
</dbReference>
<dbReference type="OrthoDB" id="9765462at2"/>
<feature type="binding site" description="via carbamate group" evidence="9">
    <location>
        <position position="146"/>
    </location>
    <ligand>
        <name>Zn(2+)</name>
        <dbReference type="ChEBI" id="CHEBI:29105"/>
        <label>1</label>
    </ligand>
</feature>
<keyword evidence="8 9" id="KW-0862">Zinc</keyword>
<dbReference type="GO" id="GO:0006145">
    <property type="term" value="P:purine nucleobase catabolic process"/>
    <property type="evidence" value="ECO:0007669"/>
    <property type="project" value="TreeGrafter"/>
</dbReference>
<comment type="cofactor">
    <cofactor evidence="9">
        <name>Zn(2+)</name>
        <dbReference type="ChEBI" id="CHEBI:29105"/>
    </cofactor>
    <text evidence="9">Binds 2 Zn(2+) ions per subunit.</text>
</comment>
<name>A0A2K3UZC4_9DEIO</name>
<dbReference type="FunFam" id="3.20.20.140:FF:000174">
    <property type="entry name" value="Dihydropyrimidinase-related protein 2"/>
    <property type="match status" value="1"/>
</dbReference>
<dbReference type="Pfam" id="PF01979">
    <property type="entry name" value="Amidohydro_1"/>
    <property type="match status" value="1"/>
</dbReference>
<evidence type="ECO:0000256" key="8">
    <source>
        <dbReference type="ARBA" id="ARBA00022833"/>
    </source>
</evidence>
<accession>A0A2K3UZC4</accession>
<evidence type="ECO:0000256" key="7">
    <source>
        <dbReference type="ARBA" id="ARBA00022801"/>
    </source>
</evidence>
<evidence type="ECO:0000256" key="9">
    <source>
        <dbReference type="HAMAP-Rule" id="MF_01645"/>
    </source>
</evidence>